<dbReference type="PROSITE" id="PS51186">
    <property type="entry name" value="GNAT"/>
    <property type="match status" value="1"/>
</dbReference>
<evidence type="ECO:0000256" key="1">
    <source>
        <dbReference type="ARBA" id="ARBA00022679"/>
    </source>
</evidence>
<dbReference type="PANTHER" id="PTHR43072">
    <property type="entry name" value="N-ACETYLTRANSFERASE"/>
    <property type="match status" value="1"/>
</dbReference>
<dbReference type="SUPFAM" id="SSF55729">
    <property type="entry name" value="Acyl-CoA N-acyltransferases (Nat)"/>
    <property type="match status" value="1"/>
</dbReference>
<evidence type="ECO:0000313" key="5">
    <source>
        <dbReference type="Proteomes" id="UP000287533"/>
    </source>
</evidence>
<gene>
    <name evidence="4" type="ORF">D2E25_0334</name>
</gene>
<dbReference type="Proteomes" id="UP000287533">
    <property type="component" value="Unassembled WGS sequence"/>
</dbReference>
<keyword evidence="5" id="KW-1185">Reference proteome</keyword>
<dbReference type="InterPro" id="IPR016181">
    <property type="entry name" value="Acyl_CoA_acyltransferase"/>
</dbReference>
<keyword evidence="2" id="KW-0012">Acyltransferase</keyword>
<dbReference type="CDD" id="cd04301">
    <property type="entry name" value="NAT_SF"/>
    <property type="match status" value="1"/>
</dbReference>
<evidence type="ECO:0000259" key="3">
    <source>
        <dbReference type="PROSITE" id="PS51186"/>
    </source>
</evidence>
<accession>A0A430FMM7</accession>
<organism evidence="4 5">
    <name type="scientific">Bifidobacterium goeldii</name>
    <dbReference type="NCBI Taxonomy" id="2306975"/>
    <lineage>
        <taxon>Bacteria</taxon>
        <taxon>Bacillati</taxon>
        <taxon>Actinomycetota</taxon>
        <taxon>Actinomycetes</taxon>
        <taxon>Bifidobacteriales</taxon>
        <taxon>Bifidobacteriaceae</taxon>
        <taxon>Bifidobacterium</taxon>
    </lineage>
</organism>
<dbReference type="GO" id="GO:0016747">
    <property type="term" value="F:acyltransferase activity, transferring groups other than amino-acyl groups"/>
    <property type="evidence" value="ECO:0007669"/>
    <property type="project" value="InterPro"/>
</dbReference>
<dbReference type="Pfam" id="PF13302">
    <property type="entry name" value="Acetyltransf_3"/>
    <property type="match status" value="1"/>
</dbReference>
<sequence length="180" mass="19865">MLLSETMLNYVIRPAEESDLTAITDIYNEAVIRGGASADLEPVSREVRRAWVDSHQPREQYPVVVIDVTDEATGETVTAGFGSLSKFHPRAGYDGIAELSYYIAARFHGQGLGTAMVDWLLQAAVERGFHHATTIIYADNAGSVALMRHFGFTRFGVLPAAVKVVGDNELHDMSYWFKTL</sequence>
<protein>
    <submittedName>
        <fullName evidence="4">GNAT family acetyltransferase</fullName>
    </submittedName>
</protein>
<comment type="caution">
    <text evidence="4">The sequence shown here is derived from an EMBL/GenBank/DDBJ whole genome shotgun (WGS) entry which is preliminary data.</text>
</comment>
<proteinExistence type="predicted"/>
<reference evidence="4 5" key="1">
    <citation type="submission" date="2018-09" db="EMBL/GenBank/DDBJ databases">
        <title>Characterization of the phylogenetic diversity of five novel species belonging to the genus Bifidobacterium.</title>
        <authorList>
            <person name="Lugli G.A."/>
            <person name="Duranti S."/>
            <person name="Milani C."/>
        </authorList>
    </citation>
    <scope>NUCLEOTIDE SEQUENCE [LARGE SCALE GENOMIC DNA]</scope>
    <source>
        <strain evidence="4 5">2034B</strain>
    </source>
</reference>
<name>A0A430FMM7_9BIFI</name>
<keyword evidence="1 4" id="KW-0808">Transferase</keyword>
<evidence type="ECO:0000313" key="4">
    <source>
        <dbReference type="EMBL" id="RSX54028.1"/>
    </source>
</evidence>
<dbReference type="Gene3D" id="3.40.630.30">
    <property type="match status" value="1"/>
</dbReference>
<feature type="domain" description="N-acetyltransferase" evidence="3">
    <location>
        <begin position="10"/>
        <end position="180"/>
    </location>
</feature>
<dbReference type="EMBL" id="QXGL01000001">
    <property type="protein sequence ID" value="RSX54028.1"/>
    <property type="molecule type" value="Genomic_DNA"/>
</dbReference>
<dbReference type="InterPro" id="IPR000182">
    <property type="entry name" value="GNAT_dom"/>
</dbReference>
<dbReference type="PANTHER" id="PTHR43072:SF23">
    <property type="entry name" value="UPF0039 PROTEIN C11D3.02C"/>
    <property type="match status" value="1"/>
</dbReference>
<dbReference type="OrthoDB" id="3173333at2"/>
<dbReference type="AlphaFoldDB" id="A0A430FMM7"/>
<evidence type="ECO:0000256" key="2">
    <source>
        <dbReference type="ARBA" id="ARBA00023315"/>
    </source>
</evidence>